<name>V6J5P8_9BACL</name>
<dbReference type="RefSeq" id="WP_023509910.1">
    <property type="nucleotide sequence ID" value="NZ_AWTC01000006.1"/>
</dbReference>
<dbReference type="PATRIC" id="fig|1395513.3.peg.1666"/>
<dbReference type="eggNOG" id="COG2856">
    <property type="taxonomic scope" value="Bacteria"/>
</dbReference>
<feature type="domain" description="IrrE N-terminal-like" evidence="1">
    <location>
        <begin position="57"/>
        <end position="143"/>
    </location>
</feature>
<accession>V6J5P8</accession>
<dbReference type="STRING" id="1395513.P343_08225"/>
<comment type="caution">
    <text evidence="2">The sequence shown here is derived from an EMBL/GenBank/DDBJ whole genome shotgun (WGS) entry which is preliminary data.</text>
</comment>
<dbReference type="EMBL" id="AWTC01000006">
    <property type="protein sequence ID" value="EST12074.1"/>
    <property type="molecule type" value="Genomic_DNA"/>
</dbReference>
<protein>
    <recommendedName>
        <fullName evidence="1">IrrE N-terminal-like domain-containing protein</fullName>
    </recommendedName>
</protein>
<dbReference type="AlphaFoldDB" id="V6J5P8"/>
<evidence type="ECO:0000313" key="2">
    <source>
        <dbReference type="EMBL" id="EST12074.1"/>
    </source>
</evidence>
<dbReference type="Pfam" id="PF06114">
    <property type="entry name" value="Peptidase_M78"/>
    <property type="match status" value="1"/>
</dbReference>
<evidence type="ECO:0000259" key="1">
    <source>
        <dbReference type="Pfam" id="PF06114"/>
    </source>
</evidence>
<gene>
    <name evidence="2" type="ORF">P343_08225</name>
</gene>
<dbReference type="Proteomes" id="UP000018296">
    <property type="component" value="Unassembled WGS sequence"/>
</dbReference>
<sequence>MNNPYNPPLIEKWVSKTFVHAGLIYPSDLRANKICKAFNIEYGHHFGIAGSRMVGNDSFIVTDERLQLPEQHEQFLHELGHILRHDGDQCNMPQMLREYQEWDAELFSMYAAIPFHMIDFGRPHTVHSIMEEFKVTKATAFKRMGDIQQKSYWAERRKHESKRSSPKQFLLKNCSSETQRIMNQLASQLAEKGASYEIKSLL</sequence>
<evidence type="ECO:0000313" key="3">
    <source>
        <dbReference type="Proteomes" id="UP000018296"/>
    </source>
</evidence>
<proteinExistence type="predicted"/>
<dbReference type="OrthoDB" id="2417909at2"/>
<organism evidence="2 3">
    <name type="scientific">Sporolactobacillus laevolacticus DSM 442</name>
    <dbReference type="NCBI Taxonomy" id="1395513"/>
    <lineage>
        <taxon>Bacteria</taxon>
        <taxon>Bacillati</taxon>
        <taxon>Bacillota</taxon>
        <taxon>Bacilli</taxon>
        <taxon>Bacillales</taxon>
        <taxon>Sporolactobacillaceae</taxon>
        <taxon>Sporolactobacillus</taxon>
    </lineage>
</organism>
<dbReference type="InterPro" id="IPR010359">
    <property type="entry name" value="IrrE_HExxH"/>
</dbReference>
<reference evidence="2 3" key="1">
    <citation type="journal article" date="2013" name="Genome Announc.">
        <title>Genome Sequence of Sporolactobacillus laevolacticus DSM442, an Efficient Polymer-Grade D-Lactate Producer from Agricultural Waste Cottonseed as a Nitrogen Source.</title>
        <authorList>
            <person name="Wang H."/>
            <person name="Wang L."/>
            <person name="Ju J."/>
            <person name="Yu B."/>
            <person name="Ma Y."/>
        </authorList>
    </citation>
    <scope>NUCLEOTIDE SEQUENCE [LARGE SCALE GENOMIC DNA]</scope>
    <source>
        <strain evidence="2 3">DSM 442</strain>
    </source>
</reference>
<keyword evidence="3" id="KW-1185">Reference proteome</keyword>